<dbReference type="EMBL" id="ABAX03000024">
    <property type="protein sequence ID" value="EDR96476.1"/>
    <property type="molecule type" value="Genomic_DNA"/>
</dbReference>
<organism evidence="1 2">
    <name type="scientific">Anaerostipes caccae (strain DSM 14662 / CCUG 47493 / JCM 13470 / NCIMB 13811 / L1-92)</name>
    <dbReference type="NCBI Taxonomy" id="411490"/>
    <lineage>
        <taxon>Bacteria</taxon>
        <taxon>Bacillati</taxon>
        <taxon>Bacillota</taxon>
        <taxon>Clostridia</taxon>
        <taxon>Lachnospirales</taxon>
        <taxon>Lachnospiraceae</taxon>
        <taxon>Anaerostipes</taxon>
    </lineage>
</organism>
<name>B0MHY7_ANACD</name>
<proteinExistence type="predicted"/>
<dbReference type="AlphaFoldDB" id="B0MHY7"/>
<dbReference type="Proteomes" id="UP000004935">
    <property type="component" value="Unassembled WGS sequence"/>
</dbReference>
<comment type="caution">
    <text evidence="1">The sequence shown here is derived from an EMBL/GenBank/DDBJ whole genome shotgun (WGS) entry which is preliminary data.</text>
</comment>
<reference evidence="1" key="1">
    <citation type="submission" date="2007-11" db="EMBL/GenBank/DDBJ databases">
        <authorList>
            <person name="Fulton L."/>
            <person name="Clifton S."/>
            <person name="Fulton B."/>
            <person name="Xu J."/>
            <person name="Minx P."/>
            <person name="Pepin K.H."/>
            <person name="Johnson M."/>
            <person name="Thiruvilangam P."/>
            <person name="Bhonagiri V."/>
            <person name="Nash W.E."/>
            <person name="Mardis E.R."/>
            <person name="Wilson R.K."/>
        </authorList>
    </citation>
    <scope>NUCLEOTIDE SEQUENCE [LARGE SCALE GENOMIC DNA]</scope>
    <source>
        <strain evidence="1">DSM 14662</strain>
    </source>
</reference>
<dbReference type="HOGENOM" id="CLU_3113888_0_0_9"/>
<evidence type="ECO:0000313" key="2">
    <source>
        <dbReference type="Proteomes" id="UP000004935"/>
    </source>
</evidence>
<dbReference type="STRING" id="411490.ANACAC_03099"/>
<sequence>MLKGCGQCFVRGLLLFYNTLTIRQKADTEMYFVFCLFYMKGSDHHEFIRY</sequence>
<reference evidence="1" key="2">
    <citation type="submission" date="2013-11" db="EMBL/GenBank/DDBJ databases">
        <title>Draft genome sequence of Anaerostipes caccae (DSM 14662).</title>
        <authorList>
            <person name="Sudarsanam P."/>
            <person name="Ley R."/>
            <person name="Guruge J."/>
            <person name="Turnbaugh P.J."/>
            <person name="Mahowald M."/>
            <person name="Liep D."/>
            <person name="Gordon J."/>
        </authorList>
    </citation>
    <scope>NUCLEOTIDE SEQUENCE</scope>
    <source>
        <strain evidence="1">DSM 14662</strain>
    </source>
</reference>
<evidence type="ECO:0000313" key="1">
    <source>
        <dbReference type="EMBL" id="EDR96476.1"/>
    </source>
</evidence>
<protein>
    <submittedName>
        <fullName evidence="1">Uncharacterized protein</fullName>
    </submittedName>
</protein>
<accession>B0MHY7</accession>
<keyword evidence="2" id="KW-1185">Reference proteome</keyword>
<gene>
    <name evidence="1" type="ORF">ANACAC_03099</name>
</gene>